<evidence type="ECO:0000256" key="3">
    <source>
        <dbReference type="ARBA" id="ARBA00022989"/>
    </source>
</evidence>
<organism evidence="6 7">
    <name type="scientific">Pestalotiopsis fici (strain W106-1 / CGMCC3.15140)</name>
    <dbReference type="NCBI Taxonomy" id="1229662"/>
    <lineage>
        <taxon>Eukaryota</taxon>
        <taxon>Fungi</taxon>
        <taxon>Dikarya</taxon>
        <taxon>Ascomycota</taxon>
        <taxon>Pezizomycotina</taxon>
        <taxon>Sordariomycetes</taxon>
        <taxon>Xylariomycetidae</taxon>
        <taxon>Amphisphaeriales</taxon>
        <taxon>Sporocadaceae</taxon>
        <taxon>Pestalotiopsis</taxon>
    </lineage>
</organism>
<sequence>MSDTNETLRQSIFNDCKDYIDIYPDICSYDDSFYGYRIWIVPNAIFLGLFSLSFLGFAGVFVLTRFRNVGFSVAMLLGVLGEILGYAGRVMSWQDQWSENGFLIQICCLTIAPAFLAAGIYFCLRNIVVAFGAQNSRIKPTWYPRIFIPCDVISIVLQAIGGGMASVASQNNEDVTPGNNIMIAGLAFQVVTLFVFIVLASDFAIQTLRNPRNLNNDPALVSLRTSLRFRLFLGALSLSTICIFWRCCFRVAELSDGWTGPVMKAQNLFVGFEGVMVIVAVLVLNVWHPNICFRGMENYLPQKKGSKTELKEFSASPSEDERR</sequence>
<dbReference type="Pfam" id="PF04479">
    <property type="entry name" value="RTA1"/>
    <property type="match status" value="1"/>
</dbReference>
<dbReference type="OMA" id="PFMIQIC"/>
<feature type="transmembrane region" description="Helical" evidence="5">
    <location>
        <begin position="268"/>
        <end position="287"/>
    </location>
</feature>
<keyword evidence="2 5" id="KW-0812">Transmembrane</keyword>
<protein>
    <recommendedName>
        <fullName evidence="8">Sphingoid long-chain base transporter RSB1</fullName>
    </recommendedName>
</protein>
<evidence type="ECO:0000313" key="6">
    <source>
        <dbReference type="EMBL" id="ETS86864.1"/>
    </source>
</evidence>
<gene>
    <name evidence="6" type="ORF">PFICI_00692</name>
</gene>
<feature type="transmembrane region" description="Helical" evidence="5">
    <location>
        <begin position="181"/>
        <end position="205"/>
    </location>
</feature>
<evidence type="ECO:0000256" key="2">
    <source>
        <dbReference type="ARBA" id="ARBA00022692"/>
    </source>
</evidence>
<feature type="transmembrane region" description="Helical" evidence="5">
    <location>
        <begin position="145"/>
        <end position="169"/>
    </location>
</feature>
<dbReference type="AlphaFoldDB" id="W3XLI7"/>
<dbReference type="EMBL" id="KI912109">
    <property type="protein sequence ID" value="ETS86864.1"/>
    <property type="molecule type" value="Genomic_DNA"/>
</dbReference>
<dbReference type="GO" id="GO:0005886">
    <property type="term" value="C:plasma membrane"/>
    <property type="evidence" value="ECO:0007669"/>
    <property type="project" value="TreeGrafter"/>
</dbReference>
<dbReference type="GO" id="GO:0000324">
    <property type="term" value="C:fungal-type vacuole"/>
    <property type="evidence" value="ECO:0007669"/>
    <property type="project" value="TreeGrafter"/>
</dbReference>
<proteinExistence type="predicted"/>
<dbReference type="OrthoDB" id="4521223at2759"/>
<feature type="transmembrane region" description="Helical" evidence="5">
    <location>
        <begin position="102"/>
        <end position="124"/>
    </location>
</feature>
<evidence type="ECO:0000256" key="5">
    <source>
        <dbReference type="SAM" id="Phobius"/>
    </source>
</evidence>
<evidence type="ECO:0000256" key="4">
    <source>
        <dbReference type="ARBA" id="ARBA00023136"/>
    </source>
</evidence>
<feature type="transmembrane region" description="Helical" evidence="5">
    <location>
        <begin position="231"/>
        <end position="252"/>
    </location>
</feature>
<dbReference type="PANTHER" id="PTHR31465:SF7">
    <property type="entry name" value="SPHINGOID LONG-CHAIN BASE TRANSPORTER RSB1"/>
    <property type="match status" value="1"/>
</dbReference>
<feature type="transmembrane region" description="Helical" evidence="5">
    <location>
        <begin position="38"/>
        <end position="62"/>
    </location>
</feature>
<feature type="transmembrane region" description="Helical" evidence="5">
    <location>
        <begin position="69"/>
        <end position="87"/>
    </location>
</feature>
<reference evidence="7" key="1">
    <citation type="journal article" date="2015" name="BMC Genomics">
        <title>Genomic and transcriptomic analysis of the endophytic fungus Pestalotiopsis fici reveals its lifestyle and high potential for synthesis of natural products.</title>
        <authorList>
            <person name="Wang X."/>
            <person name="Zhang X."/>
            <person name="Liu L."/>
            <person name="Xiang M."/>
            <person name="Wang W."/>
            <person name="Sun X."/>
            <person name="Che Y."/>
            <person name="Guo L."/>
            <person name="Liu G."/>
            <person name="Guo L."/>
            <person name="Wang C."/>
            <person name="Yin W.B."/>
            <person name="Stadler M."/>
            <person name="Zhang X."/>
            <person name="Liu X."/>
        </authorList>
    </citation>
    <scope>NUCLEOTIDE SEQUENCE [LARGE SCALE GENOMIC DNA]</scope>
    <source>
        <strain evidence="7">W106-1 / CGMCC3.15140</strain>
    </source>
</reference>
<evidence type="ECO:0000313" key="7">
    <source>
        <dbReference type="Proteomes" id="UP000030651"/>
    </source>
</evidence>
<dbReference type="GeneID" id="19265705"/>
<evidence type="ECO:0008006" key="8">
    <source>
        <dbReference type="Google" id="ProtNLM"/>
    </source>
</evidence>
<evidence type="ECO:0000256" key="1">
    <source>
        <dbReference type="ARBA" id="ARBA00004141"/>
    </source>
</evidence>
<accession>W3XLI7</accession>
<dbReference type="HOGENOM" id="CLU_033465_6_0_1"/>
<comment type="subcellular location">
    <subcellularLocation>
        <location evidence="1">Membrane</location>
        <topology evidence="1">Multi-pass membrane protein</topology>
    </subcellularLocation>
</comment>
<keyword evidence="4 5" id="KW-0472">Membrane</keyword>
<name>W3XLI7_PESFW</name>
<keyword evidence="3 5" id="KW-1133">Transmembrane helix</keyword>
<dbReference type="InParanoid" id="W3XLI7"/>
<dbReference type="eggNOG" id="ENOG502QU4U">
    <property type="taxonomic scope" value="Eukaryota"/>
</dbReference>
<keyword evidence="7" id="KW-1185">Reference proteome</keyword>
<dbReference type="Proteomes" id="UP000030651">
    <property type="component" value="Unassembled WGS sequence"/>
</dbReference>
<dbReference type="KEGG" id="pfy:PFICI_00692"/>
<dbReference type="RefSeq" id="XP_007827464.1">
    <property type="nucleotide sequence ID" value="XM_007829273.1"/>
</dbReference>
<dbReference type="PANTHER" id="PTHR31465">
    <property type="entry name" value="PROTEIN RTA1-RELATED"/>
    <property type="match status" value="1"/>
</dbReference>
<dbReference type="InterPro" id="IPR007568">
    <property type="entry name" value="RTA1"/>
</dbReference>